<dbReference type="EMBL" id="BAAANY010000009">
    <property type="protein sequence ID" value="GAA1675859.1"/>
    <property type="molecule type" value="Genomic_DNA"/>
</dbReference>
<keyword evidence="3" id="KW-0732">Signal</keyword>
<feature type="domain" description="GP-PDE" evidence="7">
    <location>
        <begin position="2"/>
        <end position="326"/>
    </location>
</feature>
<dbReference type="PROSITE" id="PS51704">
    <property type="entry name" value="GP_PDE"/>
    <property type="match status" value="1"/>
</dbReference>
<evidence type="ECO:0000259" key="7">
    <source>
        <dbReference type="PROSITE" id="PS51704"/>
    </source>
</evidence>
<dbReference type="SUPFAM" id="SSF51695">
    <property type="entry name" value="PLC-like phosphodiesterases"/>
    <property type="match status" value="1"/>
</dbReference>
<dbReference type="InterPro" id="IPR017946">
    <property type="entry name" value="PLC-like_Pdiesterase_TIM-brl"/>
</dbReference>
<comment type="catalytic activity">
    <reaction evidence="6">
        <text>a sn-glycero-3-phosphodiester + H2O = an alcohol + sn-glycerol 3-phosphate + H(+)</text>
        <dbReference type="Rhea" id="RHEA:12969"/>
        <dbReference type="ChEBI" id="CHEBI:15377"/>
        <dbReference type="ChEBI" id="CHEBI:15378"/>
        <dbReference type="ChEBI" id="CHEBI:30879"/>
        <dbReference type="ChEBI" id="CHEBI:57597"/>
        <dbReference type="ChEBI" id="CHEBI:83408"/>
        <dbReference type="EC" id="3.1.4.46"/>
    </reaction>
</comment>
<dbReference type="Gene3D" id="3.20.20.190">
    <property type="entry name" value="Phosphatidylinositol (PI) phosphodiesterase"/>
    <property type="match status" value="1"/>
</dbReference>
<evidence type="ECO:0000313" key="8">
    <source>
        <dbReference type="EMBL" id="GAA1675859.1"/>
    </source>
</evidence>
<dbReference type="Pfam" id="PF03009">
    <property type="entry name" value="GDPD"/>
    <property type="match status" value="1"/>
</dbReference>
<gene>
    <name evidence="8" type="ORF">GCM10009765_26460</name>
</gene>
<comment type="caution">
    <text evidence="8">The sequence shown here is derived from an EMBL/GenBank/DDBJ whole genome shotgun (WGS) entry which is preliminary data.</text>
</comment>
<dbReference type="PANTHER" id="PTHR43620">
    <property type="entry name" value="GLYCEROPHOSPHORYL DIESTER PHOSPHODIESTERASE"/>
    <property type="match status" value="1"/>
</dbReference>
<keyword evidence="5" id="KW-0378">Hydrolase</keyword>
<dbReference type="EC" id="3.1.4.46" evidence="2"/>
<sequence>MPLVIGHRGSCGYRPENTLISFALAVELGADFVEMDVVPSADGVLVVRHDADLSDSTDVAARPEFAERRRTATIDGADVDGWFADDFTVAEIRTLRAVERHPDLRRHSARYDGQPVPTFAETLTWLAQLATEAGRPIGVYVEPKHPTYYRSIGKPVEDLLVKDLAAAGRDRADSPTFVQSFEIDPLHRVASMTEVRRVQLMGSGHGPYDRTAAGDPLLYSEMTTPSGLRRIAEYAVGIGPNKEMVLATDRTGQLAGLTGLVPAAHEAGLFVHPYTFRDENKYLAEPYRRGTDPSARGDGAAECEAFLRAGVDGLFTDFVDSAMAARAAWLRPERVLTSV</sequence>
<keyword evidence="4" id="KW-0319">Glycerol metabolism</keyword>
<evidence type="ECO:0000256" key="3">
    <source>
        <dbReference type="ARBA" id="ARBA00022729"/>
    </source>
</evidence>
<comment type="similarity">
    <text evidence="1">Belongs to the glycerophosphoryl diester phosphodiesterase family.</text>
</comment>
<evidence type="ECO:0000256" key="4">
    <source>
        <dbReference type="ARBA" id="ARBA00022798"/>
    </source>
</evidence>
<reference evidence="9" key="1">
    <citation type="journal article" date="2019" name="Int. J. Syst. Evol. Microbiol.">
        <title>The Global Catalogue of Microorganisms (GCM) 10K type strain sequencing project: providing services to taxonomists for standard genome sequencing and annotation.</title>
        <authorList>
            <consortium name="The Broad Institute Genomics Platform"/>
            <consortium name="The Broad Institute Genome Sequencing Center for Infectious Disease"/>
            <person name="Wu L."/>
            <person name="Ma J."/>
        </authorList>
    </citation>
    <scope>NUCLEOTIDE SEQUENCE [LARGE SCALE GENOMIC DNA]</scope>
    <source>
        <strain evidence="9">JCM 14718</strain>
    </source>
</reference>
<dbReference type="InterPro" id="IPR030395">
    <property type="entry name" value="GP_PDE_dom"/>
</dbReference>
<dbReference type="PANTHER" id="PTHR43620:SF7">
    <property type="entry name" value="GLYCEROPHOSPHODIESTER PHOSPHODIESTERASE GDPD5-RELATED"/>
    <property type="match status" value="1"/>
</dbReference>
<evidence type="ECO:0000256" key="1">
    <source>
        <dbReference type="ARBA" id="ARBA00007277"/>
    </source>
</evidence>
<dbReference type="RefSeq" id="WP_279580431.1">
    <property type="nucleotide sequence ID" value="NZ_WOTO01000014.1"/>
</dbReference>
<evidence type="ECO:0000313" key="9">
    <source>
        <dbReference type="Proteomes" id="UP001500618"/>
    </source>
</evidence>
<proteinExistence type="inferred from homology"/>
<keyword evidence="9" id="KW-1185">Reference proteome</keyword>
<evidence type="ECO:0000256" key="6">
    <source>
        <dbReference type="ARBA" id="ARBA00047512"/>
    </source>
</evidence>
<dbReference type="Proteomes" id="UP001500618">
    <property type="component" value="Unassembled WGS sequence"/>
</dbReference>
<organism evidence="8 9">
    <name type="scientific">Fodinicola feengrottensis</name>
    <dbReference type="NCBI Taxonomy" id="435914"/>
    <lineage>
        <taxon>Bacteria</taxon>
        <taxon>Bacillati</taxon>
        <taxon>Actinomycetota</taxon>
        <taxon>Actinomycetes</taxon>
        <taxon>Mycobacteriales</taxon>
        <taxon>Fodinicola</taxon>
    </lineage>
</organism>
<accession>A0ABP4SNU6</accession>
<protein>
    <recommendedName>
        <fullName evidence="2">glycerophosphodiester phosphodiesterase</fullName>
        <ecNumber evidence="2">3.1.4.46</ecNumber>
    </recommendedName>
</protein>
<name>A0ABP4SNU6_9ACTN</name>
<evidence type="ECO:0000256" key="2">
    <source>
        <dbReference type="ARBA" id="ARBA00012247"/>
    </source>
</evidence>
<evidence type="ECO:0000256" key="5">
    <source>
        <dbReference type="ARBA" id="ARBA00022801"/>
    </source>
</evidence>